<keyword evidence="3" id="KW-1015">Disulfide bond</keyword>
<evidence type="ECO:0000259" key="8">
    <source>
        <dbReference type="Pfam" id="PF09294"/>
    </source>
</evidence>
<dbReference type="SUPFAM" id="SSF49265">
    <property type="entry name" value="Fibronectin type III"/>
    <property type="match status" value="2"/>
</dbReference>
<dbReference type="GO" id="GO:0004896">
    <property type="term" value="F:cytokine receptor activity"/>
    <property type="evidence" value="ECO:0007669"/>
    <property type="project" value="TreeGrafter"/>
</dbReference>
<feature type="region of interest" description="Disordered" evidence="5">
    <location>
        <begin position="311"/>
        <end position="384"/>
    </location>
</feature>
<comment type="similarity">
    <text evidence="1">Belongs to the type II cytokine receptor family.</text>
</comment>
<dbReference type="GeneTree" id="ENSGT00940000157314"/>
<dbReference type="InterPro" id="IPR015373">
    <property type="entry name" value="Interferon/interleukin_rcp_dom"/>
</dbReference>
<feature type="domain" description="Fibronectin type-III" evidence="7">
    <location>
        <begin position="4"/>
        <end position="115"/>
    </location>
</feature>
<dbReference type="PANTHER" id="PTHR20859:SF86">
    <property type="entry name" value="INTERLEUKIN-20 RECEPTOR SUBUNIT ALPHA"/>
    <property type="match status" value="1"/>
</dbReference>
<accession>A0A3Q3MGM0</accession>
<dbReference type="InParanoid" id="A0A3Q3MGM0"/>
<dbReference type="PANTHER" id="PTHR20859">
    <property type="entry name" value="INTERFERON/INTERLEUKIN RECEPTOR"/>
    <property type="match status" value="1"/>
</dbReference>
<dbReference type="InterPro" id="IPR036116">
    <property type="entry name" value="FN3_sf"/>
</dbReference>
<dbReference type="FunCoup" id="A0A3Q3MGM0">
    <property type="interactions" value="337"/>
</dbReference>
<dbReference type="CTD" id="53832"/>
<feature type="compositionally biased region" description="Basic and acidic residues" evidence="5">
    <location>
        <begin position="366"/>
        <end position="376"/>
    </location>
</feature>
<evidence type="ECO:0000256" key="4">
    <source>
        <dbReference type="ARBA" id="ARBA00023170"/>
    </source>
</evidence>
<organism evidence="9 10">
    <name type="scientific">Mastacembelus armatus</name>
    <name type="common">zig-zag eel</name>
    <dbReference type="NCBI Taxonomy" id="205130"/>
    <lineage>
        <taxon>Eukaryota</taxon>
        <taxon>Metazoa</taxon>
        <taxon>Chordata</taxon>
        <taxon>Craniata</taxon>
        <taxon>Vertebrata</taxon>
        <taxon>Euteleostomi</taxon>
        <taxon>Actinopterygii</taxon>
        <taxon>Neopterygii</taxon>
        <taxon>Teleostei</taxon>
        <taxon>Neoteleostei</taxon>
        <taxon>Acanthomorphata</taxon>
        <taxon>Anabantaria</taxon>
        <taxon>Synbranchiformes</taxon>
        <taxon>Mastacembelidae</taxon>
        <taxon>Mastacembelus</taxon>
    </lineage>
</organism>
<reference evidence="9" key="1">
    <citation type="submission" date="2025-08" db="UniProtKB">
        <authorList>
            <consortium name="Ensembl"/>
        </authorList>
    </citation>
    <scope>IDENTIFICATION</scope>
</reference>
<dbReference type="InterPro" id="IPR013783">
    <property type="entry name" value="Ig-like_fold"/>
</dbReference>
<dbReference type="OrthoDB" id="9909056at2759"/>
<feature type="signal peptide" evidence="6">
    <location>
        <begin position="1"/>
        <end position="18"/>
    </location>
</feature>
<feature type="chain" id="PRO_5018545277" evidence="6">
    <location>
        <begin position="19"/>
        <end position="682"/>
    </location>
</feature>
<keyword evidence="2 6" id="KW-0732">Signal</keyword>
<evidence type="ECO:0000256" key="2">
    <source>
        <dbReference type="ARBA" id="ARBA00022729"/>
    </source>
</evidence>
<keyword evidence="4" id="KW-0675">Receptor</keyword>
<dbReference type="Pfam" id="PF01108">
    <property type="entry name" value="Tissue_fac"/>
    <property type="match status" value="1"/>
</dbReference>
<evidence type="ECO:0000256" key="1">
    <source>
        <dbReference type="ARBA" id="ARBA00005399"/>
    </source>
</evidence>
<dbReference type="AlphaFoldDB" id="A0A3Q3MGM0"/>
<evidence type="ECO:0000259" key="7">
    <source>
        <dbReference type="Pfam" id="PF01108"/>
    </source>
</evidence>
<evidence type="ECO:0000256" key="5">
    <source>
        <dbReference type="SAM" id="MobiDB-lite"/>
    </source>
</evidence>
<dbReference type="STRING" id="205130.ENSMAMP00000021981"/>
<feature type="domain" description="Interferon/interleukin receptor" evidence="8">
    <location>
        <begin position="128"/>
        <end position="233"/>
    </location>
</feature>
<protein>
    <submittedName>
        <fullName evidence="9">Interleukin 20 receptor, alpha</fullName>
    </submittedName>
</protein>
<dbReference type="InterPro" id="IPR050650">
    <property type="entry name" value="Type-II_Cytokine-TF_Rcpt"/>
</dbReference>
<evidence type="ECO:0000313" key="9">
    <source>
        <dbReference type="Ensembl" id="ENSMAMP00000021981.1"/>
    </source>
</evidence>
<dbReference type="FunFam" id="2.60.40.10:FF:000348">
    <property type="entry name" value="Interleukin 20 receptor subunit alpha"/>
    <property type="match status" value="1"/>
</dbReference>
<sequence length="682" mass="76908">MWIVFVFLNLGLLHFTVSSSPPSPIDVVFSSVNLRNLLVWSPGNGTPPDTFFTVQYAIYGDSMDSSKGTRINWRGVRHCTEIVRNWCDLSNETWDQEQGYHARVRAMSRRASSKWALTQRRFDPKLDTSFGPPLITVELENNSAIITLKGPMRYQPNSHTPVVSMATFYPHMAYNLSIRNSHRRQTHHFLVGPTPYKYQLMEYHTEYCFSAKTVFLSMPIRCSPSSWHCITTPQDPSIDQLQRVVVGIVVPSLCICVLVVVGYFLRNYLKGKGHKSPYILNLPVFHHQPPQFPHENLNVIFITVTKDAPSDTDSAISNPACPITDPPPGYSPQRSETPPEPEEPGNDLPDDYGVVGVAPKISVVTEEDKRERRDDGGENGNSLCQRCTARDSYETKEWRVEDGHLVHIPTLQKKSCCSQSTHTYTQTQMPIHTQMHAQTEMYTLSQAHAWSQLNSVLLTASQASLQSLGTTNGVVDTGKEERQLPALFIDKTPQSGLFHIPLNRQTKEVGIAEDTDEKMRVRTGGTIDGGVEEENQQEMVPLLSSYVSNEVKDMSSSHTDQSDFLPHDYSVLTLAHNTEEDDDDDEEGTTCINWDPEFRKLVLPGIKMELDGLRLEEKGSEDRIGEKDEEVKSVKAGLRLENVFVRQPSEEEAEALRAKERGGETGWDDILTKWDLVISMDQ</sequence>
<dbReference type="Gene3D" id="2.60.40.10">
    <property type="entry name" value="Immunoglobulins"/>
    <property type="match status" value="2"/>
</dbReference>
<name>A0A3Q3MGM0_9TELE</name>
<dbReference type="Proteomes" id="UP000261640">
    <property type="component" value="Unplaced"/>
</dbReference>
<dbReference type="RefSeq" id="XP_026175163.1">
    <property type="nucleotide sequence ID" value="XM_026319378.2"/>
</dbReference>
<dbReference type="InterPro" id="IPR003961">
    <property type="entry name" value="FN3_dom"/>
</dbReference>
<dbReference type="Ensembl" id="ENSMAMT00000022539.2">
    <property type="protein sequence ID" value="ENSMAMP00000021981.1"/>
    <property type="gene ID" value="ENSMAMG00000014792.2"/>
</dbReference>
<evidence type="ECO:0000256" key="6">
    <source>
        <dbReference type="SAM" id="SignalP"/>
    </source>
</evidence>
<reference evidence="9" key="2">
    <citation type="submission" date="2025-09" db="UniProtKB">
        <authorList>
            <consortium name="Ensembl"/>
        </authorList>
    </citation>
    <scope>IDENTIFICATION</scope>
</reference>
<evidence type="ECO:0000313" key="10">
    <source>
        <dbReference type="Proteomes" id="UP000261640"/>
    </source>
</evidence>
<feature type="compositionally biased region" description="Acidic residues" evidence="5">
    <location>
        <begin position="339"/>
        <end position="350"/>
    </location>
</feature>
<dbReference type="Pfam" id="PF09294">
    <property type="entry name" value="Interfer-bind"/>
    <property type="match status" value="1"/>
</dbReference>
<dbReference type="GeneID" id="113137604"/>
<evidence type="ECO:0000256" key="3">
    <source>
        <dbReference type="ARBA" id="ARBA00023157"/>
    </source>
</evidence>
<dbReference type="GO" id="GO:0005886">
    <property type="term" value="C:plasma membrane"/>
    <property type="evidence" value="ECO:0007669"/>
    <property type="project" value="TreeGrafter"/>
</dbReference>
<proteinExistence type="inferred from homology"/>
<keyword evidence="10" id="KW-1185">Reference proteome</keyword>